<evidence type="ECO:0000256" key="8">
    <source>
        <dbReference type="ARBA" id="ARBA00045373"/>
    </source>
</evidence>
<comment type="subunit">
    <text evidence="9">Component of the translation initiation factor 2B (eIF2B) complex which is a heterodecamer of two sets of five different subunits: alpha, beta, gamma, delta and epsilon. Subunits alpha, beta and delta comprise a regulatory subcomplex and subunits epsilon and gamma comprise a catalytic subcomplex. Within the complex, the hexameric regulatory complex resides at the center, with the two heterodimeric catalytic subcomplexes bound on opposite sides.</text>
</comment>
<evidence type="ECO:0000313" key="12">
    <source>
        <dbReference type="EMBL" id="GBG91971.1"/>
    </source>
</evidence>
<keyword evidence="5" id="KW-0648">Protein biosynthesis</keyword>
<dbReference type="OrthoDB" id="10250549at2759"/>
<protein>
    <recommendedName>
        <fullName evidence="6">Translation initiation factor eIF2B subunit gamma</fullName>
    </recommendedName>
    <alternativeName>
        <fullName evidence="7">eIF2B GDP-GTP exchange factor subunit gamma</fullName>
    </alternativeName>
</protein>
<dbReference type="GO" id="GO:0005085">
    <property type="term" value="F:guanyl-nucleotide exchange factor activity"/>
    <property type="evidence" value="ECO:0007669"/>
    <property type="project" value="TreeGrafter"/>
</dbReference>
<evidence type="ECO:0000256" key="1">
    <source>
        <dbReference type="ARBA" id="ARBA00004514"/>
    </source>
</evidence>
<keyword evidence="3" id="KW-0963">Cytoplasm</keyword>
<dbReference type="EMBL" id="BFEA01000979">
    <property type="protein sequence ID" value="GBG91971.1"/>
    <property type="molecule type" value="Genomic_DNA"/>
</dbReference>
<evidence type="ECO:0000259" key="11">
    <source>
        <dbReference type="Pfam" id="PF25084"/>
    </source>
</evidence>
<evidence type="ECO:0000256" key="9">
    <source>
        <dbReference type="ARBA" id="ARBA00046432"/>
    </source>
</evidence>
<dbReference type="OMA" id="NCVINPK"/>
<comment type="caution">
    <text evidence="12">The sequence shown here is derived from an EMBL/GenBank/DDBJ whole genome shotgun (WGS) entry which is preliminary data.</text>
</comment>
<gene>
    <name evidence="12" type="ORF">CBR_g54067</name>
</gene>
<dbReference type="Gramene" id="GBG91971">
    <property type="protein sequence ID" value="GBG91971"/>
    <property type="gene ID" value="CBR_g54067"/>
</dbReference>
<keyword evidence="4" id="KW-0396">Initiation factor</keyword>
<evidence type="ECO:0000256" key="5">
    <source>
        <dbReference type="ARBA" id="ARBA00022917"/>
    </source>
</evidence>
<dbReference type="InterPro" id="IPR056764">
    <property type="entry name" value="LbH_EIF2B3/5"/>
</dbReference>
<evidence type="ECO:0000256" key="3">
    <source>
        <dbReference type="ARBA" id="ARBA00022490"/>
    </source>
</evidence>
<evidence type="ECO:0000259" key="10">
    <source>
        <dbReference type="Pfam" id="PF00483"/>
    </source>
</evidence>
<dbReference type="Gene3D" id="3.90.550.10">
    <property type="entry name" value="Spore Coat Polysaccharide Biosynthesis Protein SpsA, Chain A"/>
    <property type="match status" value="1"/>
</dbReference>
<accession>A0A388MBL8</accession>
<dbReference type="GO" id="GO:0005829">
    <property type="term" value="C:cytosol"/>
    <property type="evidence" value="ECO:0007669"/>
    <property type="project" value="UniProtKB-SubCell"/>
</dbReference>
<sequence>MRIWYPSVSQVHCSPSSSSYQGGQASIVLSRSGSRVTYSPWINQLMGPMQGAHRDSNAADASAEEFSLGHGWSPMDFQAVIFAGGLSKNLYPLTSQEVPKCLLPVGNHALVYYNLKLLEDCGFKHALIVVKGEEAASQVDCWLGDAYSGHLIVEVKHVHEEMDSAEALRNVASFVTANDIFVISGDTLSDVSLGAVAAKHRLQGLVATVVLCQRPASISEPSAKGKVAIPPVRDYVGLDSTNQHLLFLANAEDVGKGELSVRKSLLRASGQMNLRMDMMDAHIYIFNREALKTLQLQPGIKNIRRDFIPYLARTQLSSSNPASESSNLDGTEIPMSMVQEKSHAHVQSQRYSIGAYIADKTKYCRRINSLQEYVHANSDVAGHAIGLTGLSLSTNNNVVAATAIIGHRTMIGPACIVGKASSIGEKCSIKKSIIGAKCQIGNNVKITNSVVANGAILRDGCTVANSVISRNADIGDGASISSCFVGPSVAITAGLQVKDESLSKE</sequence>
<evidence type="ECO:0000256" key="2">
    <source>
        <dbReference type="ARBA" id="ARBA00007878"/>
    </source>
</evidence>
<dbReference type="Pfam" id="PF25084">
    <property type="entry name" value="LbH_EIF2B"/>
    <property type="match status" value="1"/>
</dbReference>
<feature type="domain" description="EIF2B subunit epsilon/gamma LbH" evidence="11">
    <location>
        <begin position="401"/>
        <end position="496"/>
    </location>
</feature>
<proteinExistence type="inferred from homology"/>
<dbReference type="Proteomes" id="UP000265515">
    <property type="component" value="Unassembled WGS sequence"/>
</dbReference>
<feature type="domain" description="Nucleotidyl transferase" evidence="10">
    <location>
        <begin position="79"/>
        <end position="210"/>
    </location>
</feature>
<evidence type="ECO:0000256" key="7">
    <source>
        <dbReference type="ARBA" id="ARBA00044229"/>
    </source>
</evidence>
<dbReference type="AlphaFoldDB" id="A0A388MBL8"/>
<dbReference type="PANTHER" id="PTHR45989">
    <property type="entry name" value="TRANSLATION INITIATION FACTOR EIF-2B SUBUNIT GAMMA"/>
    <property type="match status" value="1"/>
</dbReference>
<name>A0A388MBL8_CHABU</name>
<dbReference type="InterPro" id="IPR005835">
    <property type="entry name" value="NTP_transferase_dom"/>
</dbReference>
<keyword evidence="13" id="KW-1185">Reference proteome</keyword>
<dbReference type="PANTHER" id="PTHR45989:SF1">
    <property type="entry name" value="TRANSLATION INITIATION FACTOR EIF-2B SUBUNIT GAMMA"/>
    <property type="match status" value="1"/>
</dbReference>
<dbReference type="InterPro" id="IPR051960">
    <property type="entry name" value="eIF2B_gamma"/>
</dbReference>
<dbReference type="GO" id="GO:0002183">
    <property type="term" value="P:cytoplasmic translational initiation"/>
    <property type="evidence" value="ECO:0007669"/>
    <property type="project" value="TreeGrafter"/>
</dbReference>
<comment type="similarity">
    <text evidence="2">Belongs to the eIF-2B gamma/epsilon subunits family.</text>
</comment>
<reference evidence="12 13" key="1">
    <citation type="journal article" date="2018" name="Cell">
        <title>The Chara Genome: Secondary Complexity and Implications for Plant Terrestrialization.</title>
        <authorList>
            <person name="Nishiyama T."/>
            <person name="Sakayama H."/>
            <person name="Vries J.D."/>
            <person name="Buschmann H."/>
            <person name="Saint-Marcoux D."/>
            <person name="Ullrich K.K."/>
            <person name="Haas F.B."/>
            <person name="Vanderstraeten L."/>
            <person name="Becker D."/>
            <person name="Lang D."/>
            <person name="Vosolsobe S."/>
            <person name="Rombauts S."/>
            <person name="Wilhelmsson P.K.I."/>
            <person name="Janitza P."/>
            <person name="Kern R."/>
            <person name="Heyl A."/>
            <person name="Rumpler F."/>
            <person name="Villalobos L.I.A.C."/>
            <person name="Clay J.M."/>
            <person name="Skokan R."/>
            <person name="Toyoda A."/>
            <person name="Suzuki Y."/>
            <person name="Kagoshima H."/>
            <person name="Schijlen E."/>
            <person name="Tajeshwar N."/>
            <person name="Catarino B."/>
            <person name="Hetherington A.J."/>
            <person name="Saltykova A."/>
            <person name="Bonnot C."/>
            <person name="Breuninger H."/>
            <person name="Symeonidi A."/>
            <person name="Radhakrishnan G.V."/>
            <person name="Van Nieuwerburgh F."/>
            <person name="Deforce D."/>
            <person name="Chang C."/>
            <person name="Karol K.G."/>
            <person name="Hedrich R."/>
            <person name="Ulvskov P."/>
            <person name="Glockner G."/>
            <person name="Delwiche C.F."/>
            <person name="Petrasek J."/>
            <person name="Van de Peer Y."/>
            <person name="Friml J."/>
            <person name="Beilby M."/>
            <person name="Dolan L."/>
            <person name="Kohara Y."/>
            <person name="Sugano S."/>
            <person name="Fujiyama A."/>
            <person name="Delaux P.-M."/>
            <person name="Quint M."/>
            <person name="TheiBen G."/>
            <person name="Hagemann M."/>
            <person name="Harholt J."/>
            <person name="Dunand C."/>
            <person name="Zachgo S."/>
            <person name="Langdale J."/>
            <person name="Maumus F."/>
            <person name="Straeten D.V.D."/>
            <person name="Gould S.B."/>
            <person name="Rensing S.A."/>
        </authorList>
    </citation>
    <scope>NUCLEOTIDE SEQUENCE [LARGE SCALE GENOMIC DNA]</scope>
    <source>
        <strain evidence="12 13">S276</strain>
    </source>
</reference>
<organism evidence="12 13">
    <name type="scientific">Chara braunii</name>
    <name type="common">Braun's stonewort</name>
    <dbReference type="NCBI Taxonomy" id="69332"/>
    <lineage>
        <taxon>Eukaryota</taxon>
        <taxon>Viridiplantae</taxon>
        <taxon>Streptophyta</taxon>
        <taxon>Charophyceae</taxon>
        <taxon>Charales</taxon>
        <taxon>Characeae</taxon>
        <taxon>Chara</taxon>
    </lineage>
</organism>
<evidence type="ECO:0000313" key="13">
    <source>
        <dbReference type="Proteomes" id="UP000265515"/>
    </source>
</evidence>
<dbReference type="Gene3D" id="2.160.10.10">
    <property type="entry name" value="Hexapeptide repeat proteins"/>
    <property type="match status" value="1"/>
</dbReference>
<dbReference type="GO" id="GO:0005851">
    <property type="term" value="C:eukaryotic translation initiation factor 2B complex"/>
    <property type="evidence" value="ECO:0007669"/>
    <property type="project" value="TreeGrafter"/>
</dbReference>
<dbReference type="SUPFAM" id="SSF53448">
    <property type="entry name" value="Nucleotide-diphospho-sugar transferases"/>
    <property type="match status" value="1"/>
</dbReference>
<evidence type="ECO:0000256" key="4">
    <source>
        <dbReference type="ARBA" id="ARBA00022540"/>
    </source>
</evidence>
<comment type="subcellular location">
    <subcellularLocation>
        <location evidence="1">Cytoplasm</location>
        <location evidence="1">Cytosol</location>
    </subcellularLocation>
</comment>
<dbReference type="GO" id="GO:0003743">
    <property type="term" value="F:translation initiation factor activity"/>
    <property type="evidence" value="ECO:0007669"/>
    <property type="project" value="UniProtKB-KW"/>
</dbReference>
<dbReference type="STRING" id="69332.A0A388MBL8"/>
<dbReference type="Pfam" id="PF00483">
    <property type="entry name" value="NTP_transferase"/>
    <property type="match status" value="1"/>
</dbReference>
<comment type="function">
    <text evidence="8">Acts as a component of the translation initiation factor 2B (eIF2B) complex, which catalyzes the exchange of GDP for GTP on the eukaryotic initiation factor 2 (eIF2) complex gamma subunit. Its guanine nucleotide exchange factor activity is repressed when bound to eIF2 complex phosphorylated on the alpha subunit, thereby limiting the amount of methionyl-initiator methionine tRNA available to the ribosome and consequently global translation is repressed.</text>
</comment>
<evidence type="ECO:0000256" key="6">
    <source>
        <dbReference type="ARBA" id="ARBA00044196"/>
    </source>
</evidence>
<dbReference type="InterPro" id="IPR029044">
    <property type="entry name" value="Nucleotide-diphossugar_trans"/>
</dbReference>